<dbReference type="AlphaFoldDB" id="A0AB40B9S5"/>
<organism evidence="2 3">
    <name type="scientific">Dioscorea cayennensis subsp. rotundata</name>
    <name type="common">White Guinea yam</name>
    <name type="synonym">Dioscorea rotundata</name>
    <dbReference type="NCBI Taxonomy" id="55577"/>
    <lineage>
        <taxon>Eukaryota</taxon>
        <taxon>Viridiplantae</taxon>
        <taxon>Streptophyta</taxon>
        <taxon>Embryophyta</taxon>
        <taxon>Tracheophyta</taxon>
        <taxon>Spermatophyta</taxon>
        <taxon>Magnoliopsida</taxon>
        <taxon>Liliopsida</taxon>
        <taxon>Dioscoreales</taxon>
        <taxon>Dioscoreaceae</taxon>
        <taxon>Dioscorea</taxon>
    </lineage>
</organism>
<dbReference type="Gene3D" id="3.60.10.10">
    <property type="entry name" value="Endonuclease/exonuclease/phosphatase"/>
    <property type="match status" value="1"/>
</dbReference>
<reference evidence="3" key="1">
    <citation type="submission" date="2025-08" db="UniProtKB">
        <authorList>
            <consortium name="RefSeq"/>
        </authorList>
    </citation>
    <scope>IDENTIFICATION</scope>
</reference>
<dbReference type="SUPFAM" id="SSF56219">
    <property type="entry name" value="DNase I-like"/>
    <property type="match status" value="1"/>
</dbReference>
<dbReference type="GeneID" id="120260105"/>
<dbReference type="InterPro" id="IPR005135">
    <property type="entry name" value="Endo/exonuclease/phosphatase"/>
</dbReference>
<proteinExistence type="predicted"/>
<evidence type="ECO:0000259" key="1">
    <source>
        <dbReference type="Pfam" id="PF03372"/>
    </source>
</evidence>
<accession>A0AB40B9S5</accession>
<dbReference type="PANTHER" id="PTHR33710:SF13">
    <property type="entry name" value="ENDONUCLEASE_EXONUCLEASE_PHOSPHATASE FAMILY PROTEIN"/>
    <property type="match status" value="1"/>
</dbReference>
<gene>
    <name evidence="3" type="primary">LOC120260105</name>
</gene>
<dbReference type="GO" id="GO:0003824">
    <property type="term" value="F:catalytic activity"/>
    <property type="evidence" value="ECO:0007669"/>
    <property type="project" value="InterPro"/>
</dbReference>
<dbReference type="RefSeq" id="XP_039123479.1">
    <property type="nucleotide sequence ID" value="XM_039267545.1"/>
</dbReference>
<evidence type="ECO:0000313" key="3">
    <source>
        <dbReference type="RefSeq" id="XP_039123479.1"/>
    </source>
</evidence>
<dbReference type="InterPro" id="IPR036691">
    <property type="entry name" value="Endo/exonu/phosph_ase_sf"/>
</dbReference>
<dbReference type="Pfam" id="PF03372">
    <property type="entry name" value="Exo_endo_phos"/>
    <property type="match status" value="1"/>
</dbReference>
<evidence type="ECO:0000313" key="2">
    <source>
        <dbReference type="Proteomes" id="UP001515500"/>
    </source>
</evidence>
<keyword evidence="2" id="KW-1185">Reference proteome</keyword>
<dbReference type="Proteomes" id="UP001515500">
    <property type="component" value="Chromosome 5"/>
</dbReference>
<dbReference type="PANTHER" id="PTHR33710">
    <property type="entry name" value="BNAC02G09200D PROTEIN"/>
    <property type="match status" value="1"/>
</dbReference>
<protein>
    <submittedName>
        <fullName evidence="3">Uncharacterized protein LOC120260105</fullName>
    </submittedName>
</protein>
<feature type="domain" description="Endonuclease/exonuclease/phosphatase" evidence="1">
    <location>
        <begin position="10"/>
        <end position="229"/>
    </location>
</feature>
<name>A0AB40B9S5_DIOCR</name>
<sequence length="468" mass="53650">MNTTKLICWNYRGISSRDTSSRVFRIIQSHKPAVVCLVETRADSDRLDRFCRKIPKTWDWAAVLANGFSGGIIVMWHKSIGRVSPIAVSRRALHIIITDNSSNAFLISVVYNSYRICNQCYLWNELSRITLLQIPWLIVGDFNSVLHTTEHKGGPANYYERKTRFFLDFVEYNNLIDLNYTGPAFTWCNNQSGLARRWARLDRCLINLAWADFFKSNTLKHLNRAFSDHAPLFLLSSLSTSPPKKIFRFDNSWFDLIGCHNAVRDAWGLSPHGNPMQAFTHLLSRTRYNLCGWRYSGFNKVESALINLDNDINNLENSDFNTISQFLLMDRYANLSALQRQCSVKWAQRARLQWINDGDKNTSFFHALTHIRAYTNCISQVVDSSGNTCNKLPHIEQAFLHYYKNLWTTPNNTSVDILGALPTALPCLSASESDMLCREVSKDEVYRTIARLPAVSLLVLMGSTRNFT</sequence>